<name>A0AAT9J7F1_9VIRU</name>
<keyword evidence="1" id="KW-0812">Transmembrane</keyword>
<dbReference type="EMBL" id="BK067788">
    <property type="protein sequence ID" value="DBA52016.1"/>
    <property type="molecule type" value="Genomic_DNA"/>
</dbReference>
<evidence type="ECO:0000256" key="1">
    <source>
        <dbReference type="SAM" id="Phobius"/>
    </source>
</evidence>
<keyword evidence="1" id="KW-1133">Transmembrane helix</keyword>
<feature type="transmembrane region" description="Helical" evidence="1">
    <location>
        <begin position="114"/>
        <end position="135"/>
    </location>
</feature>
<reference evidence="2" key="2">
    <citation type="submission" date="2024-03" db="EMBL/GenBank/DDBJ databases">
        <authorList>
            <person name="Ni Y."/>
            <person name="Xu T."/>
            <person name="Yan S."/>
            <person name="Chen L."/>
            <person name="Wang Y."/>
        </authorList>
    </citation>
    <scope>NUCLEOTIDE SEQUENCE</scope>
    <source>
        <strain evidence="2">NTM1</strain>
    </source>
</reference>
<reference evidence="2" key="1">
    <citation type="journal article" date="2024" name="Environ. Microbiol. Rep.">
        <title>Hiding in plain sight: The discovery of complete genomes of 11 hypothetical spindle-shaped viruses that putatively infect mesophilic ammonia-oxidizing archaea.</title>
        <authorList>
            <person name="Ni Y."/>
            <person name="Xu T."/>
            <person name="Yan S."/>
            <person name="Chen L."/>
            <person name="Wang Y."/>
        </authorList>
    </citation>
    <scope>NUCLEOTIDE SEQUENCE</scope>
    <source>
        <strain evidence="2">NTM1</strain>
    </source>
</reference>
<accession>A0AAT9J7F1</accession>
<protein>
    <submittedName>
        <fullName evidence="2">ORF58</fullName>
    </submittedName>
</protein>
<keyword evidence="1" id="KW-0472">Membrane</keyword>
<proteinExistence type="predicted"/>
<feature type="transmembrane region" description="Helical" evidence="1">
    <location>
        <begin position="12"/>
        <end position="29"/>
    </location>
</feature>
<feature type="transmembrane region" description="Helical" evidence="1">
    <location>
        <begin position="89"/>
        <end position="107"/>
    </location>
</feature>
<organism evidence="2">
    <name type="scientific">Nitrosopumilaceae spindle-shaped virus</name>
    <dbReference type="NCBI Taxonomy" id="3065433"/>
    <lineage>
        <taxon>Viruses</taxon>
    </lineage>
</organism>
<evidence type="ECO:0000313" key="2">
    <source>
        <dbReference type="EMBL" id="DBA52016.1"/>
    </source>
</evidence>
<sequence>MAFLQEKSTIAVMFVYAVSFSMLGVQFVLSDVFHTPMTNFQGVPVKNGLITAIHTNTLNQVQVNSTCTTDQCRNKASDPITYLGYAANIAWNLILLTTGFYIFAVMVDFGVPTIFVMGFIGLYTFLLIRTVIAILRGI</sequence>